<sequence>MDVSGAVKCEQYANHPKSSICSAERVRNAHHADFNFAVESSDDEYFELELE</sequence>
<dbReference type="Proteomes" id="UP000054018">
    <property type="component" value="Unassembled WGS sequence"/>
</dbReference>
<dbReference type="EMBL" id="KN833689">
    <property type="protein sequence ID" value="KIK29384.1"/>
    <property type="molecule type" value="Genomic_DNA"/>
</dbReference>
<reference evidence="1 2" key="1">
    <citation type="submission" date="2014-04" db="EMBL/GenBank/DDBJ databases">
        <authorList>
            <consortium name="DOE Joint Genome Institute"/>
            <person name="Kuo A."/>
            <person name="Kohler A."/>
            <person name="Costa M.D."/>
            <person name="Nagy L.G."/>
            <person name="Floudas D."/>
            <person name="Copeland A."/>
            <person name="Barry K.W."/>
            <person name="Cichocki N."/>
            <person name="Veneault-Fourrey C."/>
            <person name="LaButti K."/>
            <person name="Lindquist E.A."/>
            <person name="Lipzen A."/>
            <person name="Lundell T."/>
            <person name="Morin E."/>
            <person name="Murat C."/>
            <person name="Sun H."/>
            <person name="Tunlid A."/>
            <person name="Henrissat B."/>
            <person name="Grigoriev I.V."/>
            <person name="Hibbett D.S."/>
            <person name="Martin F."/>
            <person name="Nordberg H.P."/>
            <person name="Cantor M.N."/>
            <person name="Hua S.X."/>
        </authorList>
    </citation>
    <scope>NUCLEOTIDE SEQUENCE [LARGE SCALE GENOMIC DNA]</scope>
    <source>
        <strain evidence="1 2">441</strain>
    </source>
</reference>
<proteinExistence type="predicted"/>
<evidence type="ECO:0000313" key="1">
    <source>
        <dbReference type="EMBL" id="KIK29384.1"/>
    </source>
</evidence>
<keyword evidence="2" id="KW-1185">Reference proteome</keyword>
<dbReference type="AlphaFoldDB" id="A0A0C9ZTW6"/>
<organism evidence="1 2">
    <name type="scientific">Pisolithus microcarpus 441</name>
    <dbReference type="NCBI Taxonomy" id="765257"/>
    <lineage>
        <taxon>Eukaryota</taxon>
        <taxon>Fungi</taxon>
        <taxon>Dikarya</taxon>
        <taxon>Basidiomycota</taxon>
        <taxon>Agaricomycotina</taxon>
        <taxon>Agaricomycetes</taxon>
        <taxon>Agaricomycetidae</taxon>
        <taxon>Boletales</taxon>
        <taxon>Sclerodermatineae</taxon>
        <taxon>Pisolithaceae</taxon>
        <taxon>Pisolithus</taxon>
    </lineage>
</organism>
<protein>
    <submittedName>
        <fullName evidence="1">Uncharacterized protein</fullName>
    </submittedName>
</protein>
<dbReference type="HOGENOM" id="CLU_3107304_0_0_1"/>
<accession>A0A0C9ZTW6</accession>
<name>A0A0C9ZTW6_9AGAM</name>
<reference evidence="2" key="2">
    <citation type="submission" date="2015-01" db="EMBL/GenBank/DDBJ databases">
        <title>Evolutionary Origins and Diversification of the Mycorrhizal Mutualists.</title>
        <authorList>
            <consortium name="DOE Joint Genome Institute"/>
            <consortium name="Mycorrhizal Genomics Consortium"/>
            <person name="Kohler A."/>
            <person name="Kuo A."/>
            <person name="Nagy L.G."/>
            <person name="Floudas D."/>
            <person name="Copeland A."/>
            <person name="Barry K.W."/>
            <person name="Cichocki N."/>
            <person name="Veneault-Fourrey C."/>
            <person name="LaButti K."/>
            <person name="Lindquist E.A."/>
            <person name="Lipzen A."/>
            <person name="Lundell T."/>
            <person name="Morin E."/>
            <person name="Murat C."/>
            <person name="Riley R."/>
            <person name="Ohm R."/>
            <person name="Sun H."/>
            <person name="Tunlid A."/>
            <person name="Henrissat B."/>
            <person name="Grigoriev I.V."/>
            <person name="Hibbett D.S."/>
            <person name="Martin F."/>
        </authorList>
    </citation>
    <scope>NUCLEOTIDE SEQUENCE [LARGE SCALE GENOMIC DNA]</scope>
    <source>
        <strain evidence="2">441</strain>
    </source>
</reference>
<evidence type="ECO:0000313" key="2">
    <source>
        <dbReference type="Proteomes" id="UP000054018"/>
    </source>
</evidence>
<gene>
    <name evidence="1" type="ORF">PISMIDRAFT_672060</name>
</gene>